<feature type="compositionally biased region" description="Gly residues" evidence="1">
    <location>
        <begin position="199"/>
        <end position="264"/>
    </location>
</feature>
<evidence type="ECO:0000313" key="3">
    <source>
        <dbReference type="EMBL" id="QPI52696.1"/>
    </source>
</evidence>
<sequence length="322" mass="33363">MKCLLKSSVFLFALSCLAHGAGAEPPSTAQRAGGAVRTIVVGGETLVMKGERLIARLTDEQSTHYFYKEGRLSNVYRSDGRFASYDYDDDKRLERIEFSDGTVQRAVYRAGILVSLDSSSGQRMIMAAAPAPALDKPVAAAAGKEGQLKSAAVPPGAGTAAVLSAPDALNKKLLAIVGWEEKSWECRLAPDERTICIGRGGGGGGGDSGGDSDSGGAPYGGIGWTPGDGAPSGGGHGGGDSGGGNGDGYGGDGGNGDGYGGGGPRYPTNLPTRMSCLSAASETFEIMRDEVCTMVRDPTICMEQNLLLFQQLWQECIARFPH</sequence>
<keyword evidence="2" id="KW-0732">Signal</keyword>
<reference evidence="3 4" key="1">
    <citation type="submission" date="2020-11" db="EMBL/GenBank/DDBJ databases">
        <authorList>
            <person name="Sun Q."/>
        </authorList>
    </citation>
    <scope>NUCLEOTIDE SEQUENCE [LARGE SCALE GENOMIC DNA]</scope>
    <source>
        <strain evidence="3 4">P8398</strain>
    </source>
</reference>
<evidence type="ECO:0000313" key="4">
    <source>
        <dbReference type="Proteomes" id="UP000662888"/>
    </source>
</evidence>
<gene>
    <name evidence="3" type="ORF">IV454_15110</name>
</gene>
<evidence type="ECO:0000256" key="1">
    <source>
        <dbReference type="SAM" id="MobiDB-lite"/>
    </source>
</evidence>
<keyword evidence="4" id="KW-1185">Reference proteome</keyword>
<dbReference type="EMBL" id="CP065053">
    <property type="protein sequence ID" value="QPI52696.1"/>
    <property type="molecule type" value="Genomic_DNA"/>
</dbReference>
<dbReference type="Proteomes" id="UP000662888">
    <property type="component" value="Chromosome"/>
</dbReference>
<feature type="region of interest" description="Disordered" evidence="1">
    <location>
        <begin position="199"/>
        <end position="265"/>
    </location>
</feature>
<name>A0AA49AAY0_9BURK</name>
<evidence type="ECO:0000256" key="2">
    <source>
        <dbReference type="SAM" id="SignalP"/>
    </source>
</evidence>
<proteinExistence type="predicted"/>
<feature type="chain" id="PRO_5045351284" evidence="2">
    <location>
        <begin position="24"/>
        <end position="322"/>
    </location>
</feature>
<dbReference type="RefSeq" id="WP_206092101.1">
    <property type="nucleotide sequence ID" value="NZ_CP065053.1"/>
</dbReference>
<feature type="signal peptide" evidence="2">
    <location>
        <begin position="1"/>
        <end position="23"/>
    </location>
</feature>
<organism evidence="3 4">
    <name type="scientific">Massilia antarctica</name>
    <dbReference type="NCBI Taxonomy" id="2765360"/>
    <lineage>
        <taxon>Bacteria</taxon>
        <taxon>Pseudomonadati</taxon>
        <taxon>Pseudomonadota</taxon>
        <taxon>Betaproteobacteria</taxon>
        <taxon>Burkholderiales</taxon>
        <taxon>Oxalobacteraceae</taxon>
        <taxon>Telluria group</taxon>
        <taxon>Massilia</taxon>
    </lineage>
</organism>
<protein>
    <submittedName>
        <fullName evidence="3">Uncharacterized protein</fullName>
    </submittedName>
</protein>
<accession>A0AA49AAY0</accession>